<name>A0AAV4AVV6_9GAST</name>
<evidence type="ECO:0008006" key="3">
    <source>
        <dbReference type="Google" id="ProtNLM"/>
    </source>
</evidence>
<reference evidence="1 2" key="1">
    <citation type="journal article" date="2021" name="Elife">
        <title>Chloroplast acquisition without the gene transfer in kleptoplastic sea slugs, Plakobranchus ocellatus.</title>
        <authorList>
            <person name="Maeda T."/>
            <person name="Takahashi S."/>
            <person name="Yoshida T."/>
            <person name="Shimamura S."/>
            <person name="Takaki Y."/>
            <person name="Nagai Y."/>
            <person name="Toyoda A."/>
            <person name="Suzuki Y."/>
            <person name="Arimoto A."/>
            <person name="Ishii H."/>
            <person name="Satoh N."/>
            <person name="Nishiyama T."/>
            <person name="Hasebe M."/>
            <person name="Maruyama T."/>
            <person name="Minagawa J."/>
            <person name="Obokata J."/>
            <person name="Shigenobu S."/>
        </authorList>
    </citation>
    <scope>NUCLEOTIDE SEQUENCE [LARGE SCALE GENOMIC DNA]</scope>
</reference>
<dbReference type="AlphaFoldDB" id="A0AAV4AVV6"/>
<gene>
    <name evidence="1" type="ORF">PoB_003901000</name>
</gene>
<evidence type="ECO:0000313" key="2">
    <source>
        <dbReference type="Proteomes" id="UP000735302"/>
    </source>
</evidence>
<dbReference type="EMBL" id="BLXT01004423">
    <property type="protein sequence ID" value="GFO12505.1"/>
    <property type="molecule type" value="Genomic_DNA"/>
</dbReference>
<dbReference type="Proteomes" id="UP000735302">
    <property type="component" value="Unassembled WGS sequence"/>
</dbReference>
<comment type="caution">
    <text evidence="1">The sequence shown here is derived from an EMBL/GenBank/DDBJ whole genome shotgun (WGS) entry which is preliminary data.</text>
</comment>
<evidence type="ECO:0000313" key="1">
    <source>
        <dbReference type="EMBL" id="GFO12505.1"/>
    </source>
</evidence>
<keyword evidence="2" id="KW-1185">Reference proteome</keyword>
<organism evidence="1 2">
    <name type="scientific">Plakobranchus ocellatus</name>
    <dbReference type="NCBI Taxonomy" id="259542"/>
    <lineage>
        <taxon>Eukaryota</taxon>
        <taxon>Metazoa</taxon>
        <taxon>Spiralia</taxon>
        <taxon>Lophotrochozoa</taxon>
        <taxon>Mollusca</taxon>
        <taxon>Gastropoda</taxon>
        <taxon>Heterobranchia</taxon>
        <taxon>Euthyneura</taxon>
        <taxon>Panpulmonata</taxon>
        <taxon>Sacoglossa</taxon>
        <taxon>Placobranchoidea</taxon>
        <taxon>Plakobranchidae</taxon>
        <taxon>Plakobranchus</taxon>
    </lineage>
</organism>
<protein>
    <recommendedName>
        <fullName evidence="3">DUF4774 domain-containing protein</fullName>
    </recommendedName>
</protein>
<proteinExistence type="predicted"/>
<accession>A0AAV4AVV6</accession>
<sequence>MDGESAVVNVPDGDSTIVGVPHGDSTIVGVPDGGSVVVTLNLGFVTTRGRPKEPTLISAPTNTSVPQHALTSKPAYTSVSEPMLTSTQPKRCSRIHAYFYPNLQKRPTTYIHFIVYAHNIKS</sequence>